<dbReference type="Proteomes" id="UP001262582">
    <property type="component" value="Unassembled WGS sequence"/>
</dbReference>
<evidence type="ECO:0000313" key="1">
    <source>
        <dbReference type="EMBL" id="MDT0675329.1"/>
    </source>
</evidence>
<gene>
    <name evidence="1" type="ORF">RM539_01870</name>
</gene>
<dbReference type="RefSeq" id="WP_311501786.1">
    <property type="nucleotide sequence ID" value="NZ_JAVRHK010000001.1"/>
</dbReference>
<comment type="caution">
    <text evidence="1">The sequence shown here is derived from an EMBL/GenBank/DDBJ whole genome shotgun (WGS) entry which is preliminary data.</text>
</comment>
<accession>A0ABU3D1C0</accession>
<dbReference type="PROSITE" id="PS51257">
    <property type="entry name" value="PROKAR_LIPOPROTEIN"/>
    <property type="match status" value="1"/>
</dbReference>
<sequence>MKKALFICIAGFFLTSCYRHEVRIEEYIRLGVNGKLLNRSENAVPDISVISAGSEHLEPYINSKAILGTGKSLNTGIFSFVSLNSSNSFFSVNINHPDTELYNEHYSSLSFIDSLSSQEIDMDLGEIFLEPVVNFTIETDNISGRNDTLFLKLKYEKTHKFFKLDTFEEFRSSRFLANTSEANFRKFPDEEEINTNIETTGGSQIVLEYKFAEDEDWNEWLIPVNITNSSYEFEY</sequence>
<reference evidence="1 2" key="1">
    <citation type="submission" date="2023-09" db="EMBL/GenBank/DDBJ databases">
        <authorList>
            <person name="Rey-Velasco X."/>
        </authorList>
    </citation>
    <scope>NUCLEOTIDE SEQUENCE [LARGE SCALE GENOMIC DNA]</scope>
    <source>
        <strain evidence="1 2">F117</strain>
    </source>
</reference>
<name>A0ABU3D1C0_9FLAO</name>
<keyword evidence="2" id="KW-1185">Reference proteome</keyword>
<evidence type="ECO:0000313" key="2">
    <source>
        <dbReference type="Proteomes" id="UP001262582"/>
    </source>
</evidence>
<protein>
    <submittedName>
        <fullName evidence="1">Uncharacterized protein</fullName>
    </submittedName>
</protein>
<organism evidence="1 2">
    <name type="scientific">Autumnicola musiva</name>
    <dbReference type="NCBI Taxonomy" id="3075589"/>
    <lineage>
        <taxon>Bacteria</taxon>
        <taxon>Pseudomonadati</taxon>
        <taxon>Bacteroidota</taxon>
        <taxon>Flavobacteriia</taxon>
        <taxon>Flavobacteriales</taxon>
        <taxon>Flavobacteriaceae</taxon>
        <taxon>Autumnicola</taxon>
    </lineage>
</organism>
<dbReference type="EMBL" id="JAVRHK010000001">
    <property type="protein sequence ID" value="MDT0675329.1"/>
    <property type="molecule type" value="Genomic_DNA"/>
</dbReference>
<proteinExistence type="predicted"/>